<keyword evidence="7" id="KW-1185">Reference proteome</keyword>
<dbReference type="Proteomes" id="UP000179797">
    <property type="component" value="Unassembled WGS sequence"/>
</dbReference>
<evidence type="ECO:0000256" key="2">
    <source>
        <dbReference type="ARBA" id="ARBA00022448"/>
    </source>
</evidence>
<dbReference type="InterPro" id="IPR013563">
    <property type="entry name" value="Oligopep_ABC_C"/>
</dbReference>
<comment type="caution">
    <text evidence="6">The sequence shown here is derived from an EMBL/GenBank/DDBJ whole genome shotgun (WGS) entry which is preliminary data.</text>
</comment>
<feature type="domain" description="ABC transporter" evidence="5">
    <location>
        <begin position="330"/>
        <end position="581"/>
    </location>
</feature>
<dbReference type="SUPFAM" id="SSF52540">
    <property type="entry name" value="P-loop containing nucleoside triphosphate hydrolases"/>
    <property type="match status" value="2"/>
</dbReference>
<dbReference type="GO" id="GO:0055085">
    <property type="term" value="P:transmembrane transport"/>
    <property type="evidence" value="ECO:0007669"/>
    <property type="project" value="UniProtKB-ARBA"/>
</dbReference>
<dbReference type="RefSeq" id="WP_044224632.1">
    <property type="nucleotide sequence ID" value="NZ_JRYR02000001.1"/>
</dbReference>
<dbReference type="InterPro" id="IPR027417">
    <property type="entry name" value="P-loop_NTPase"/>
</dbReference>
<dbReference type="NCBIfam" id="NF008453">
    <property type="entry name" value="PRK11308.1"/>
    <property type="match status" value="2"/>
</dbReference>
<dbReference type="GO" id="GO:0015833">
    <property type="term" value="P:peptide transport"/>
    <property type="evidence" value="ECO:0007669"/>
    <property type="project" value="InterPro"/>
</dbReference>
<dbReference type="CDD" id="cd03257">
    <property type="entry name" value="ABC_NikE_OppD_transporters"/>
    <property type="match status" value="2"/>
</dbReference>
<reference evidence="6 7" key="1">
    <citation type="journal article" date="2012" name="Int. J. Syst. Evol. Microbiol.">
        <title>Flammeovirga pacifica sp. nov., isolated from deep-sea sediment.</title>
        <authorList>
            <person name="Xu H."/>
            <person name="Fu Y."/>
            <person name="Yang N."/>
            <person name="Ding Z."/>
            <person name="Lai Q."/>
            <person name="Zeng R."/>
        </authorList>
    </citation>
    <scope>NUCLEOTIDE SEQUENCE [LARGE SCALE GENOMIC DNA]</scope>
    <source>
        <strain evidence="7">DSM 24597 / LMG 26175 / WPAGA1</strain>
    </source>
</reference>
<feature type="domain" description="ABC transporter" evidence="5">
    <location>
        <begin position="12"/>
        <end position="266"/>
    </location>
</feature>
<dbReference type="Pfam" id="PF08352">
    <property type="entry name" value="oligo_HPY"/>
    <property type="match status" value="1"/>
</dbReference>
<sequence>MDKSNTDILLEVKKLSISFNHEERGQAPAVKNISFVLRKGETLGIVGESGSGKSVTALSMLQLLNKSSRQVDGEIVFHSETEGRVDLLKVPKKVIQDIRGRDIGMIFQDPMSSLNPAITCGNQLIETIIVHEKINRKAAKLRALETFATCQLSNPKKVFNSYPHQLSGGQKQRVLIAIALICNPSLLIADEPTTALDVTSQKGILDLFNEFKKTRNTATIFISHDLAIVAQMADRIAVMRKGKLVEYGTAFDVFNQPKHSYTKGLLACRPRLDFALKRLPTLNDFTTETRGNGRSKARFMSVGQALIVNAIDDNQVIEQEKELLEHQPLLQVKNLNVAFPIKKNIWGKVTKEFQAVKNISFEVKEGETLGLVGRSGCGKTTLGRTILQLITPTSGEVIFDGRELTNMPKRELNNLRSDIQIIFQNPYTSLNPRLTIGQALIEPMQVHKIYSDDKTRKKEAIRLLETVGLSANYMNRYPHEFSGGERQRICIARALSTKPKFIICDESVSALDVSVQAIVLNLLQDLKEKFNLTYIFISHDLAVVKFISDRIIVMEKGEIVEWGLAYDIYKNPQSEITKNLIASIPEANFHKLKQNLITQKLKEQKKS</sequence>
<dbReference type="InterPro" id="IPR003593">
    <property type="entry name" value="AAA+_ATPase"/>
</dbReference>
<evidence type="ECO:0000259" key="5">
    <source>
        <dbReference type="PROSITE" id="PS50893"/>
    </source>
</evidence>
<evidence type="ECO:0000313" key="7">
    <source>
        <dbReference type="Proteomes" id="UP000179797"/>
    </source>
</evidence>
<dbReference type="FunFam" id="3.40.50.300:FF:000016">
    <property type="entry name" value="Oligopeptide ABC transporter ATP-binding component"/>
    <property type="match status" value="2"/>
</dbReference>
<dbReference type="EMBL" id="JRYR02000001">
    <property type="protein sequence ID" value="OHX64908.1"/>
    <property type="molecule type" value="Genomic_DNA"/>
</dbReference>
<dbReference type="PANTHER" id="PTHR43776">
    <property type="entry name" value="TRANSPORT ATP-BINDING PROTEIN"/>
    <property type="match status" value="1"/>
</dbReference>
<proteinExistence type="inferred from homology"/>
<dbReference type="AlphaFoldDB" id="A0A1S1YV44"/>
<protein>
    <submittedName>
        <fullName evidence="6">ABC transporter ATP-binding protein</fullName>
    </submittedName>
</protein>
<dbReference type="InterPro" id="IPR050319">
    <property type="entry name" value="ABC_transp_ATP-bind"/>
</dbReference>
<evidence type="ECO:0000256" key="3">
    <source>
        <dbReference type="ARBA" id="ARBA00022741"/>
    </source>
</evidence>
<dbReference type="GO" id="GO:0005524">
    <property type="term" value="F:ATP binding"/>
    <property type="evidence" value="ECO:0007669"/>
    <property type="project" value="UniProtKB-KW"/>
</dbReference>
<gene>
    <name evidence="6" type="ORF">NH26_00385</name>
</gene>
<dbReference type="PROSITE" id="PS00211">
    <property type="entry name" value="ABC_TRANSPORTER_1"/>
    <property type="match status" value="2"/>
</dbReference>
<evidence type="ECO:0000256" key="1">
    <source>
        <dbReference type="ARBA" id="ARBA00005417"/>
    </source>
</evidence>
<accession>A0A1S1YV44</accession>
<dbReference type="SMART" id="SM00382">
    <property type="entry name" value="AAA"/>
    <property type="match status" value="2"/>
</dbReference>
<dbReference type="Pfam" id="PF00005">
    <property type="entry name" value="ABC_tran"/>
    <property type="match status" value="2"/>
</dbReference>
<dbReference type="Gene3D" id="3.40.50.300">
    <property type="entry name" value="P-loop containing nucleotide triphosphate hydrolases"/>
    <property type="match status" value="2"/>
</dbReference>
<evidence type="ECO:0000256" key="4">
    <source>
        <dbReference type="ARBA" id="ARBA00022840"/>
    </source>
</evidence>
<name>A0A1S1YV44_FLAPC</name>
<dbReference type="PANTHER" id="PTHR43776:SF7">
    <property type="entry name" value="D,D-DIPEPTIDE TRANSPORT ATP-BINDING PROTEIN DDPF-RELATED"/>
    <property type="match status" value="1"/>
</dbReference>
<dbReference type="InterPro" id="IPR017871">
    <property type="entry name" value="ABC_transporter-like_CS"/>
</dbReference>
<dbReference type="PROSITE" id="PS50893">
    <property type="entry name" value="ABC_TRANSPORTER_2"/>
    <property type="match status" value="2"/>
</dbReference>
<comment type="similarity">
    <text evidence="1">Belongs to the ABC transporter superfamily.</text>
</comment>
<keyword evidence="2" id="KW-0813">Transport</keyword>
<dbReference type="OrthoDB" id="1115710at2"/>
<evidence type="ECO:0000313" key="6">
    <source>
        <dbReference type="EMBL" id="OHX64908.1"/>
    </source>
</evidence>
<keyword evidence="4 6" id="KW-0067">ATP-binding</keyword>
<dbReference type="GO" id="GO:0016887">
    <property type="term" value="F:ATP hydrolysis activity"/>
    <property type="evidence" value="ECO:0007669"/>
    <property type="project" value="InterPro"/>
</dbReference>
<dbReference type="NCBIfam" id="NF007739">
    <property type="entry name" value="PRK10419.1"/>
    <property type="match status" value="2"/>
</dbReference>
<keyword evidence="3" id="KW-0547">Nucleotide-binding</keyword>
<dbReference type="InterPro" id="IPR003439">
    <property type="entry name" value="ABC_transporter-like_ATP-bd"/>
</dbReference>
<organism evidence="6 7">
    <name type="scientific">Flammeovirga pacifica</name>
    <dbReference type="NCBI Taxonomy" id="915059"/>
    <lineage>
        <taxon>Bacteria</taxon>
        <taxon>Pseudomonadati</taxon>
        <taxon>Bacteroidota</taxon>
        <taxon>Cytophagia</taxon>
        <taxon>Cytophagales</taxon>
        <taxon>Flammeovirgaceae</taxon>
        <taxon>Flammeovirga</taxon>
    </lineage>
</organism>
<dbReference type="STRING" id="915059.NH26_00385"/>